<sequence>MMATSQRSAFDRTLEDFKKTLKKKDHNNFKMTTFNDLKKSVSEIQAKQHSQRRLQNLNRLKPFLEAIEQYGKVVEVFCNSNEFVAFVWVASAYADAFTELLDTYEHIGESLPLLLQYQDLFHSKPHMVRVLSLMYEDILKFHRIALSYFQQPLWKQMFDATWKTYKSRFSGIISNMSRHRSLIERQATLSQIEDFQESRRIENDRFEAEIKNEELRRSHSVYNWLNATSIDTDQYHLSKIRADYPGTGRWLLANPTFHDWFNPQFGAIPPLLWLNGIPGAGKSILASLVVEETQKLASKPAILFFYCKHNRPNQDNFIALSRLLLYLYQKCCDSVEPVLTSPSVVEELLVHAFANCKGAYIIIDGLDECPRVERKIIADWFKKLVEDLLPNEADRLRCLFVSQDDSAARKDFPGLASIKISIDDNKGDIEEYCRVQSNNLKDLFKLSDERSRDIASTVVSSVKGMFLLARLIWINLSGQTTLIGLDRELEPNVFPKEINGAYRRIMVRIDEQASRSRMEDALMLFGLLVCAKRPLHWREIQGVKSINLEDQSIELERRKFVVAPKDLCESLVELRSDGTLELVHLTAKFFLVDEGHVDLIAEDMKLATLCFDYLNFPAFLDPPTEYRVLNGDYVFMDYAVLYWIRHFEAGISNEATYEPQMKLLNESLELFIDHHLASFITHLAISKRTSEKLHVFAALPFYGELEQIVVSARKQLKSFGKIRKEEIALDLVDTVSSVRKVLEFLLMSPNVASIRQGIEDKYGDCLFKCPRFSCNFFTTGFRSAEERDRHVLQHERPFRCIDEACTGFVFGFVSAVERDRHVKETHPAPDAQDQEFPTDRDVQQSVANTTTDEQAVAAPVDASESEPEAEPQRPTKPKRVRQTEFKCDHCPKVYSKRNNLKSHLRTHSTDRPYLCRQCGRPFPRDSDRNRHENGHTKNYFCGGSLKNGDRWGCGKAFSRADILDNHHKSKKGQACLLPLRQEEEQEQQAAQLATKFPNILN</sequence>
<name>A0A6A6QLQ4_9PEZI</name>
<evidence type="ECO:0000259" key="10">
    <source>
        <dbReference type="PROSITE" id="PS50157"/>
    </source>
</evidence>
<keyword evidence="6" id="KW-0238">DNA-binding</keyword>
<dbReference type="GO" id="GO:0005634">
    <property type="term" value="C:nucleus"/>
    <property type="evidence" value="ECO:0007669"/>
    <property type="project" value="UniProtKB-SubCell"/>
</dbReference>
<keyword evidence="5" id="KW-0862">Zinc</keyword>
<dbReference type="PANTHER" id="PTHR10039:SF14">
    <property type="entry name" value="NACHT DOMAIN-CONTAINING PROTEIN"/>
    <property type="match status" value="1"/>
</dbReference>
<dbReference type="PROSITE" id="PS50157">
    <property type="entry name" value="ZINC_FINGER_C2H2_2"/>
    <property type="match status" value="2"/>
</dbReference>
<evidence type="ECO:0000256" key="9">
    <source>
        <dbReference type="SAM" id="MobiDB-lite"/>
    </source>
</evidence>
<keyword evidence="3" id="KW-0677">Repeat</keyword>
<dbReference type="PROSITE" id="PS00028">
    <property type="entry name" value="ZINC_FINGER_C2H2_1"/>
    <property type="match status" value="2"/>
</dbReference>
<keyword evidence="12" id="KW-1185">Reference proteome</keyword>
<comment type="subcellular location">
    <subcellularLocation>
        <location evidence="1">Nucleus</location>
    </subcellularLocation>
</comment>
<dbReference type="Proteomes" id="UP000799750">
    <property type="component" value="Unassembled WGS sequence"/>
</dbReference>
<evidence type="ECO:0000256" key="2">
    <source>
        <dbReference type="ARBA" id="ARBA00022723"/>
    </source>
</evidence>
<keyword evidence="7" id="KW-0539">Nucleus</keyword>
<keyword evidence="2" id="KW-0479">Metal-binding</keyword>
<dbReference type="EMBL" id="MU004193">
    <property type="protein sequence ID" value="KAF2492653.1"/>
    <property type="molecule type" value="Genomic_DNA"/>
</dbReference>
<evidence type="ECO:0000313" key="12">
    <source>
        <dbReference type="Proteomes" id="UP000799750"/>
    </source>
</evidence>
<evidence type="ECO:0000256" key="8">
    <source>
        <dbReference type="PROSITE-ProRule" id="PRU00042"/>
    </source>
</evidence>
<dbReference type="Pfam" id="PF24809">
    <property type="entry name" value="DUF7708"/>
    <property type="match status" value="1"/>
</dbReference>
<dbReference type="Gene3D" id="3.40.50.300">
    <property type="entry name" value="P-loop containing nucleotide triphosphate hydrolases"/>
    <property type="match status" value="1"/>
</dbReference>
<dbReference type="SUPFAM" id="SSF57667">
    <property type="entry name" value="beta-beta-alpha zinc fingers"/>
    <property type="match status" value="1"/>
</dbReference>
<organism evidence="11 12">
    <name type="scientific">Lophium mytilinum</name>
    <dbReference type="NCBI Taxonomy" id="390894"/>
    <lineage>
        <taxon>Eukaryota</taxon>
        <taxon>Fungi</taxon>
        <taxon>Dikarya</taxon>
        <taxon>Ascomycota</taxon>
        <taxon>Pezizomycotina</taxon>
        <taxon>Dothideomycetes</taxon>
        <taxon>Pleosporomycetidae</taxon>
        <taxon>Mytilinidiales</taxon>
        <taxon>Mytilinidiaceae</taxon>
        <taxon>Lophium</taxon>
    </lineage>
</organism>
<accession>A0A6A6QLQ4</accession>
<dbReference type="GO" id="GO:0008270">
    <property type="term" value="F:zinc ion binding"/>
    <property type="evidence" value="ECO:0007669"/>
    <property type="project" value="UniProtKB-KW"/>
</dbReference>
<dbReference type="AlphaFoldDB" id="A0A6A6QLQ4"/>
<dbReference type="GO" id="GO:0003677">
    <property type="term" value="F:DNA binding"/>
    <property type="evidence" value="ECO:0007669"/>
    <property type="project" value="UniProtKB-KW"/>
</dbReference>
<dbReference type="InterPro" id="IPR013087">
    <property type="entry name" value="Znf_C2H2_type"/>
</dbReference>
<dbReference type="FunFam" id="3.30.160.60:FF:001465">
    <property type="entry name" value="Zinc finger protein 560"/>
    <property type="match status" value="1"/>
</dbReference>
<evidence type="ECO:0000256" key="3">
    <source>
        <dbReference type="ARBA" id="ARBA00022737"/>
    </source>
</evidence>
<feature type="region of interest" description="Disordered" evidence="9">
    <location>
        <begin position="823"/>
        <end position="882"/>
    </location>
</feature>
<dbReference type="Pfam" id="PF22939">
    <property type="entry name" value="WHD_GPIID"/>
    <property type="match status" value="1"/>
</dbReference>
<dbReference type="InterPro" id="IPR036236">
    <property type="entry name" value="Znf_C2H2_sf"/>
</dbReference>
<dbReference type="InterPro" id="IPR056884">
    <property type="entry name" value="NPHP3-like_N"/>
</dbReference>
<dbReference type="PANTHER" id="PTHR10039">
    <property type="entry name" value="AMELOGENIN"/>
    <property type="match status" value="1"/>
</dbReference>
<gene>
    <name evidence="11" type="ORF">BU16DRAFT_551492</name>
</gene>
<evidence type="ECO:0000256" key="5">
    <source>
        <dbReference type="ARBA" id="ARBA00022833"/>
    </source>
</evidence>
<evidence type="ECO:0000256" key="7">
    <source>
        <dbReference type="ARBA" id="ARBA00023242"/>
    </source>
</evidence>
<evidence type="ECO:0000313" key="11">
    <source>
        <dbReference type="EMBL" id="KAF2492653.1"/>
    </source>
</evidence>
<dbReference type="Gene3D" id="3.30.160.60">
    <property type="entry name" value="Classic Zinc Finger"/>
    <property type="match status" value="2"/>
</dbReference>
<dbReference type="Pfam" id="PF24883">
    <property type="entry name" value="NPHP3_N"/>
    <property type="match status" value="1"/>
</dbReference>
<reference evidence="11" key="1">
    <citation type="journal article" date="2020" name="Stud. Mycol.">
        <title>101 Dothideomycetes genomes: a test case for predicting lifestyles and emergence of pathogens.</title>
        <authorList>
            <person name="Haridas S."/>
            <person name="Albert R."/>
            <person name="Binder M."/>
            <person name="Bloem J."/>
            <person name="Labutti K."/>
            <person name="Salamov A."/>
            <person name="Andreopoulos B."/>
            <person name="Baker S."/>
            <person name="Barry K."/>
            <person name="Bills G."/>
            <person name="Bluhm B."/>
            <person name="Cannon C."/>
            <person name="Castanera R."/>
            <person name="Culley D."/>
            <person name="Daum C."/>
            <person name="Ezra D."/>
            <person name="Gonzalez J."/>
            <person name="Henrissat B."/>
            <person name="Kuo A."/>
            <person name="Liang C."/>
            <person name="Lipzen A."/>
            <person name="Lutzoni F."/>
            <person name="Magnuson J."/>
            <person name="Mondo S."/>
            <person name="Nolan M."/>
            <person name="Ohm R."/>
            <person name="Pangilinan J."/>
            <person name="Park H.-J."/>
            <person name="Ramirez L."/>
            <person name="Alfaro M."/>
            <person name="Sun H."/>
            <person name="Tritt A."/>
            <person name="Yoshinaga Y."/>
            <person name="Zwiers L.-H."/>
            <person name="Turgeon B."/>
            <person name="Goodwin S."/>
            <person name="Spatafora J."/>
            <person name="Crous P."/>
            <person name="Grigoriev I."/>
        </authorList>
    </citation>
    <scope>NUCLEOTIDE SEQUENCE</scope>
    <source>
        <strain evidence="11">CBS 269.34</strain>
    </source>
</reference>
<evidence type="ECO:0000256" key="1">
    <source>
        <dbReference type="ARBA" id="ARBA00004123"/>
    </source>
</evidence>
<evidence type="ECO:0000256" key="4">
    <source>
        <dbReference type="ARBA" id="ARBA00022771"/>
    </source>
</evidence>
<keyword evidence="4 8" id="KW-0863">Zinc-finger</keyword>
<protein>
    <recommendedName>
        <fullName evidence="10">C2H2-type domain-containing protein</fullName>
    </recommendedName>
</protein>
<dbReference type="SUPFAM" id="SSF52540">
    <property type="entry name" value="P-loop containing nucleoside triphosphate hydrolases"/>
    <property type="match status" value="1"/>
</dbReference>
<evidence type="ECO:0000256" key="6">
    <source>
        <dbReference type="ARBA" id="ARBA00023125"/>
    </source>
</evidence>
<dbReference type="InterPro" id="IPR056125">
    <property type="entry name" value="DUF7708"/>
</dbReference>
<feature type="domain" description="C2H2-type" evidence="10">
    <location>
        <begin position="885"/>
        <end position="912"/>
    </location>
</feature>
<dbReference type="InterPro" id="IPR054471">
    <property type="entry name" value="GPIID_WHD"/>
</dbReference>
<dbReference type="SMART" id="SM00355">
    <property type="entry name" value="ZnF_C2H2"/>
    <property type="match status" value="4"/>
</dbReference>
<feature type="compositionally biased region" description="Polar residues" evidence="9">
    <location>
        <begin position="843"/>
        <end position="853"/>
    </location>
</feature>
<dbReference type="InterPro" id="IPR027417">
    <property type="entry name" value="P-loop_NTPase"/>
</dbReference>
<proteinExistence type="predicted"/>
<dbReference type="Pfam" id="PF00096">
    <property type="entry name" value="zf-C2H2"/>
    <property type="match status" value="1"/>
</dbReference>
<feature type="domain" description="C2H2-type" evidence="10">
    <location>
        <begin position="913"/>
        <end position="940"/>
    </location>
</feature>
<dbReference type="OrthoDB" id="21416at2759"/>
<dbReference type="GO" id="GO:0000122">
    <property type="term" value="P:negative regulation of transcription by RNA polymerase II"/>
    <property type="evidence" value="ECO:0007669"/>
    <property type="project" value="UniProtKB-ARBA"/>
</dbReference>